<dbReference type="Gene3D" id="3.10.310.20">
    <property type="entry name" value="DHHA2 domain"/>
    <property type="match status" value="1"/>
</dbReference>
<keyword evidence="5" id="KW-0464">Manganese</keyword>
<dbReference type="InterPro" id="IPR004097">
    <property type="entry name" value="DHHA2"/>
</dbReference>
<evidence type="ECO:0000256" key="7">
    <source>
        <dbReference type="ARBA" id="ARBA00047820"/>
    </source>
</evidence>
<dbReference type="RefSeq" id="WP_099310498.1">
    <property type="nucleotide sequence ID" value="NZ_CP032101.1"/>
</dbReference>
<dbReference type="Pfam" id="PF02833">
    <property type="entry name" value="DHHA2"/>
    <property type="match status" value="1"/>
</dbReference>
<keyword evidence="11" id="KW-1185">Reference proteome</keyword>
<name>A0A347TJG2_9BACT</name>
<evidence type="ECO:0000256" key="4">
    <source>
        <dbReference type="ARBA" id="ARBA00022801"/>
    </source>
</evidence>
<dbReference type="SUPFAM" id="SSF64182">
    <property type="entry name" value="DHH phosphoesterases"/>
    <property type="match status" value="1"/>
</dbReference>
<dbReference type="EC" id="3.6.1.1" evidence="2"/>
<keyword evidence="3" id="KW-0479">Metal-binding</keyword>
<dbReference type="SMART" id="SM01131">
    <property type="entry name" value="DHHA2"/>
    <property type="match status" value="1"/>
</dbReference>
<gene>
    <name evidence="9" type="primary">ppaB</name>
    <name evidence="9" type="ORF">AMRN_0989</name>
    <name evidence="10" type="ORF">CPH92_04065</name>
</gene>
<keyword evidence="4 9" id="KW-0378">Hydrolase</keyword>
<evidence type="ECO:0000256" key="2">
    <source>
        <dbReference type="ARBA" id="ARBA00012146"/>
    </source>
</evidence>
<reference evidence="9 12" key="3">
    <citation type="submission" date="2018-08" db="EMBL/GenBank/DDBJ databases">
        <title>Complete genome of the Arcobacter marinus type strain JCM 15502.</title>
        <authorList>
            <person name="Miller W.G."/>
            <person name="Yee E."/>
            <person name="Huynh S."/>
            <person name="Parker C.T."/>
        </authorList>
    </citation>
    <scope>NUCLEOTIDE SEQUENCE [LARGE SCALE GENOMIC DNA]</scope>
    <source>
        <strain evidence="9 12">JCM 15502</strain>
    </source>
</reference>
<dbReference type="InterPro" id="IPR038763">
    <property type="entry name" value="DHH_sf"/>
</dbReference>
<protein>
    <recommendedName>
        <fullName evidence="2">inorganic diphosphatase</fullName>
        <ecNumber evidence="2">3.6.1.1</ecNumber>
    </recommendedName>
    <alternativeName>
        <fullName evidence="6">Pyrophosphate phospho-hydrolase</fullName>
    </alternativeName>
</protein>
<dbReference type="Proteomes" id="UP000224740">
    <property type="component" value="Unassembled WGS sequence"/>
</dbReference>
<organism evidence="9 12">
    <name type="scientific">Malaciobacter marinus</name>
    <dbReference type="NCBI Taxonomy" id="505249"/>
    <lineage>
        <taxon>Bacteria</taxon>
        <taxon>Pseudomonadati</taxon>
        <taxon>Campylobacterota</taxon>
        <taxon>Epsilonproteobacteria</taxon>
        <taxon>Campylobacterales</taxon>
        <taxon>Arcobacteraceae</taxon>
        <taxon>Malaciobacter</taxon>
    </lineage>
</organism>
<evidence type="ECO:0000313" key="10">
    <source>
        <dbReference type="EMBL" id="PHO15943.1"/>
    </source>
</evidence>
<evidence type="ECO:0000256" key="3">
    <source>
        <dbReference type="ARBA" id="ARBA00022723"/>
    </source>
</evidence>
<dbReference type="Proteomes" id="UP000264693">
    <property type="component" value="Chromosome"/>
</dbReference>
<proteinExistence type="predicted"/>
<dbReference type="KEGG" id="amar:AMRN_0989"/>
<evidence type="ECO:0000313" key="11">
    <source>
        <dbReference type="Proteomes" id="UP000224740"/>
    </source>
</evidence>
<dbReference type="Gene3D" id="3.90.1640.10">
    <property type="entry name" value="inorganic pyrophosphatase (n-terminal core)"/>
    <property type="match status" value="1"/>
</dbReference>
<dbReference type="EMBL" id="CP032101">
    <property type="protein sequence ID" value="AXX86740.1"/>
    <property type="molecule type" value="Genomic_DNA"/>
</dbReference>
<evidence type="ECO:0000256" key="6">
    <source>
        <dbReference type="ARBA" id="ARBA00032535"/>
    </source>
</evidence>
<dbReference type="GO" id="GO:0046872">
    <property type="term" value="F:metal ion binding"/>
    <property type="evidence" value="ECO:0007669"/>
    <property type="project" value="UniProtKB-KW"/>
</dbReference>
<dbReference type="Pfam" id="PF01368">
    <property type="entry name" value="DHH"/>
    <property type="match status" value="1"/>
</dbReference>
<evidence type="ECO:0000259" key="8">
    <source>
        <dbReference type="SMART" id="SM01131"/>
    </source>
</evidence>
<accession>A0A347TJG2</accession>
<dbReference type="InterPro" id="IPR001667">
    <property type="entry name" value="DDH_dom"/>
</dbReference>
<dbReference type="NCBIfam" id="NF003877">
    <property type="entry name" value="PRK05427.1"/>
    <property type="match status" value="1"/>
</dbReference>
<evidence type="ECO:0000313" key="12">
    <source>
        <dbReference type="Proteomes" id="UP000264693"/>
    </source>
</evidence>
<dbReference type="GO" id="GO:0004427">
    <property type="term" value="F:inorganic diphosphate phosphatase activity"/>
    <property type="evidence" value="ECO:0007669"/>
    <property type="project" value="UniProtKB-EC"/>
</dbReference>
<feature type="domain" description="DHHA2" evidence="8">
    <location>
        <begin position="179"/>
        <end position="305"/>
    </location>
</feature>
<sequence length="306" mass="33604">MAIYTCGHTTPDSDSICSAISLAYLLNKIGREAIPARQGPVSPETQFILNRFGFEAPELKTEFAGEEIFITDYSDRGQAPKDIDEATIVGIVDHHKLGDLTTSTPLECWIRPVGCTNTIVKEMYDYHGVEIPANIAGVMLCAILSDTVIFKSPTCTDIDIKIVRELAQIAGVEDFGALGMEMFKVKSAVDGVPVRELILRDYKPFDMHGSAVGIGQLEVVDLAIFDNVKDKLQADLDALRVENDLHTACLLLTDIMKEGSEVLVSSEDTSVFEKAFDVKLEDGKVWLDGCLSRKKQIIPFLEPAFA</sequence>
<comment type="cofactor">
    <cofactor evidence="1">
        <name>Mn(2+)</name>
        <dbReference type="ChEBI" id="CHEBI:29035"/>
    </cofactor>
</comment>
<dbReference type="AlphaFoldDB" id="A0A347TJG2"/>
<evidence type="ECO:0000256" key="5">
    <source>
        <dbReference type="ARBA" id="ARBA00023211"/>
    </source>
</evidence>
<evidence type="ECO:0000313" key="9">
    <source>
        <dbReference type="EMBL" id="AXX86740.1"/>
    </source>
</evidence>
<reference evidence="11" key="1">
    <citation type="submission" date="2017-09" db="EMBL/GenBank/DDBJ databases">
        <title>Arcobacter canalis sp. nov., a new species isolated from a water canal contaminated with urban sewage.</title>
        <authorList>
            <person name="Perez-Cataluna A."/>
            <person name="Salas-Masso N."/>
            <person name="Figueras M.J."/>
        </authorList>
    </citation>
    <scope>NUCLEOTIDE SEQUENCE [LARGE SCALE GENOMIC DNA]</scope>
    <source>
        <strain evidence="11">CECT 7727</strain>
    </source>
</reference>
<dbReference type="FunFam" id="3.90.1640.10:FF:000001">
    <property type="entry name" value="Probable manganese-dependent inorganic pyrophosphatase"/>
    <property type="match status" value="1"/>
</dbReference>
<dbReference type="GO" id="GO:0005737">
    <property type="term" value="C:cytoplasm"/>
    <property type="evidence" value="ECO:0007669"/>
    <property type="project" value="InterPro"/>
</dbReference>
<comment type="catalytic activity">
    <reaction evidence="7">
        <text>diphosphate + H2O = 2 phosphate + H(+)</text>
        <dbReference type="Rhea" id="RHEA:24576"/>
        <dbReference type="ChEBI" id="CHEBI:15377"/>
        <dbReference type="ChEBI" id="CHEBI:15378"/>
        <dbReference type="ChEBI" id="CHEBI:33019"/>
        <dbReference type="ChEBI" id="CHEBI:43474"/>
        <dbReference type="EC" id="3.6.1.1"/>
    </reaction>
</comment>
<reference evidence="10" key="2">
    <citation type="submission" date="2017-09" db="EMBL/GenBank/DDBJ databases">
        <authorList>
            <person name="Perez-Cataluna A."/>
            <person name="Figueras M.J."/>
            <person name="Salas-Masso N."/>
        </authorList>
    </citation>
    <scope>NUCLEOTIDE SEQUENCE</scope>
    <source>
        <strain evidence="10">CECT 7727</strain>
    </source>
</reference>
<dbReference type="InterPro" id="IPR038222">
    <property type="entry name" value="DHHA2_dom_sf"/>
</dbReference>
<evidence type="ECO:0000256" key="1">
    <source>
        <dbReference type="ARBA" id="ARBA00001936"/>
    </source>
</evidence>
<dbReference type="PANTHER" id="PTHR12112">
    <property type="entry name" value="BNIP - RELATED"/>
    <property type="match status" value="1"/>
</dbReference>
<dbReference type="EMBL" id="NXAO01000016">
    <property type="protein sequence ID" value="PHO15943.1"/>
    <property type="molecule type" value="Genomic_DNA"/>
</dbReference>
<dbReference type="PANTHER" id="PTHR12112:SF22">
    <property type="entry name" value="MANGANESE-DEPENDENT INORGANIC PYROPHOSPHATASE-RELATED"/>
    <property type="match status" value="1"/>
</dbReference>